<keyword evidence="3" id="KW-0645">Protease</keyword>
<evidence type="ECO:0000256" key="2">
    <source>
        <dbReference type="ARBA" id="ARBA00022438"/>
    </source>
</evidence>
<feature type="binding site" evidence="8">
    <location>
        <position position="227"/>
    </location>
    <ligand>
        <name>Zn(2+)</name>
        <dbReference type="ChEBI" id="CHEBI:29105"/>
        <label>1</label>
    </ligand>
</feature>
<evidence type="ECO:0000256" key="4">
    <source>
        <dbReference type="ARBA" id="ARBA00022723"/>
    </source>
</evidence>
<reference evidence="9" key="2">
    <citation type="journal article" date="2021" name="Sci. Rep.">
        <title>The distribution of antibiotic resistance genes in chicken gut microbiota commensals.</title>
        <authorList>
            <person name="Juricova H."/>
            <person name="Matiasovicova J."/>
            <person name="Kubasova T."/>
            <person name="Cejkova D."/>
            <person name="Rychlik I."/>
        </authorList>
    </citation>
    <scope>NUCLEOTIDE SEQUENCE</scope>
    <source>
        <strain evidence="9">An559</strain>
    </source>
</reference>
<evidence type="ECO:0000256" key="1">
    <source>
        <dbReference type="ARBA" id="ARBA00006272"/>
    </source>
</evidence>
<reference evidence="9" key="1">
    <citation type="submission" date="2020-08" db="EMBL/GenBank/DDBJ databases">
        <authorList>
            <person name="Cejkova D."/>
            <person name="Kubasova T."/>
            <person name="Jahodarova E."/>
            <person name="Rychlik I."/>
        </authorList>
    </citation>
    <scope>NUCLEOTIDE SEQUENCE</scope>
    <source>
        <strain evidence="9">An559</strain>
    </source>
</reference>
<dbReference type="InterPro" id="IPR008007">
    <property type="entry name" value="Peptidase_M42"/>
</dbReference>
<dbReference type="InterPro" id="IPR023367">
    <property type="entry name" value="Peptidase_M42_dom2"/>
</dbReference>
<dbReference type="EMBL" id="JACJKY010000016">
    <property type="protein sequence ID" value="MBM6921418.1"/>
    <property type="molecule type" value="Genomic_DNA"/>
</dbReference>
<sequence>MFDFALLKKLCLANGVSGREDSVRKMIEEEIRPYADEMYVDALGNLIAMKKGENRAPKKVLFDAHTDEIGFIITGITDDGLLSFSTVGGINPSVILGRAVVVGDEHPVDGVIGAKAIHMLSAEEREKLPETDKMYIDIGAMTKEEAEAVVSLGDSAYFKSDYVEFGDGSIAAKAIDDRAGCAALICMMRKPLKYDTWFSFSVQEEVGGNGGKTAAYSVAPDIAVVAESTACGDVADAKGNARVCVYGGGAVVSFMDRGTIYDKPLYDHAFAIAAERGIPCQTKTMIAGGNNAHVIDSVRGGVRVAAVSVPGKYIHSAYNVSHKDDIQAVYDLLCALADTLAEQ</sequence>
<comment type="cofactor">
    <cofactor evidence="8">
        <name>a divalent metal cation</name>
        <dbReference type="ChEBI" id="CHEBI:60240"/>
    </cofactor>
    <text evidence="8">Binds 2 divalent metal cations per subunit.</text>
</comment>
<evidence type="ECO:0000313" key="10">
    <source>
        <dbReference type="Proteomes" id="UP000774750"/>
    </source>
</evidence>
<evidence type="ECO:0000256" key="5">
    <source>
        <dbReference type="ARBA" id="ARBA00022801"/>
    </source>
</evidence>
<feature type="binding site" evidence="8">
    <location>
        <position position="65"/>
    </location>
    <ligand>
        <name>Zn(2+)</name>
        <dbReference type="ChEBI" id="CHEBI:29105"/>
        <label>1</label>
    </ligand>
</feature>
<dbReference type="PANTHER" id="PTHR32481">
    <property type="entry name" value="AMINOPEPTIDASE"/>
    <property type="match status" value="1"/>
</dbReference>
<keyword evidence="5" id="KW-0378">Hydrolase</keyword>
<keyword evidence="2" id="KW-0031">Aminopeptidase</keyword>
<dbReference type="GO" id="GO:0004177">
    <property type="term" value="F:aminopeptidase activity"/>
    <property type="evidence" value="ECO:0007669"/>
    <property type="project" value="UniProtKB-UniRule"/>
</dbReference>
<dbReference type="Gene3D" id="2.40.30.40">
    <property type="entry name" value="Peptidase M42, domain 2"/>
    <property type="match status" value="1"/>
</dbReference>
<dbReference type="InterPro" id="IPR051464">
    <property type="entry name" value="Peptidase_M42_aminopept"/>
</dbReference>
<organism evidence="9 10">
    <name type="scientific">Merdimmobilis hominis</name>
    <dbReference type="NCBI Taxonomy" id="2897707"/>
    <lineage>
        <taxon>Bacteria</taxon>
        <taxon>Bacillati</taxon>
        <taxon>Bacillota</taxon>
        <taxon>Clostridia</taxon>
        <taxon>Eubacteriales</taxon>
        <taxon>Oscillospiraceae</taxon>
        <taxon>Merdimmobilis</taxon>
    </lineage>
</organism>
<evidence type="ECO:0000256" key="6">
    <source>
        <dbReference type="PIRNR" id="PIRNR001123"/>
    </source>
</evidence>
<dbReference type="AlphaFoldDB" id="A0A939BFB4"/>
<dbReference type="RefSeq" id="WP_204447353.1">
    <property type="nucleotide sequence ID" value="NZ_JACJKY010000016.1"/>
</dbReference>
<keyword evidence="10" id="KW-1185">Reference proteome</keyword>
<dbReference type="SUPFAM" id="SSF101821">
    <property type="entry name" value="Aminopeptidase/glucanase lid domain"/>
    <property type="match status" value="1"/>
</dbReference>
<evidence type="ECO:0000313" key="9">
    <source>
        <dbReference type="EMBL" id="MBM6921418.1"/>
    </source>
</evidence>
<dbReference type="PIRSF" id="PIRSF001123">
    <property type="entry name" value="PepA_GA"/>
    <property type="match status" value="1"/>
</dbReference>
<feature type="active site" description="Proton acceptor" evidence="7">
    <location>
        <position position="204"/>
    </location>
</feature>
<feature type="binding site" evidence="8">
    <location>
        <position position="176"/>
    </location>
    <ligand>
        <name>Zn(2+)</name>
        <dbReference type="ChEBI" id="CHEBI:29105"/>
        <label>1</label>
    </ligand>
</feature>
<dbReference type="Gene3D" id="3.40.630.10">
    <property type="entry name" value="Zn peptidases"/>
    <property type="match status" value="1"/>
</dbReference>
<feature type="binding site" evidence="8">
    <location>
        <position position="315"/>
    </location>
    <ligand>
        <name>Zn(2+)</name>
        <dbReference type="ChEBI" id="CHEBI:29105"/>
        <label>2</label>
    </ligand>
</feature>
<dbReference type="GO" id="GO:0046872">
    <property type="term" value="F:metal ion binding"/>
    <property type="evidence" value="ECO:0007669"/>
    <property type="project" value="UniProtKB-UniRule"/>
</dbReference>
<comment type="caution">
    <text evidence="9">The sequence shown here is derived from an EMBL/GenBank/DDBJ whole genome shotgun (WGS) entry which is preliminary data.</text>
</comment>
<evidence type="ECO:0000256" key="3">
    <source>
        <dbReference type="ARBA" id="ARBA00022670"/>
    </source>
</evidence>
<protein>
    <submittedName>
        <fullName evidence="9">M42 family peptidase</fullName>
    </submittedName>
</protein>
<dbReference type="GO" id="GO:0006508">
    <property type="term" value="P:proteolysis"/>
    <property type="evidence" value="ECO:0007669"/>
    <property type="project" value="UniProtKB-KW"/>
</dbReference>
<dbReference type="Proteomes" id="UP000774750">
    <property type="component" value="Unassembled WGS sequence"/>
</dbReference>
<feature type="binding site" evidence="8">
    <location>
        <position position="205"/>
    </location>
    <ligand>
        <name>Zn(2+)</name>
        <dbReference type="ChEBI" id="CHEBI:29105"/>
        <label>2</label>
    </ligand>
</feature>
<comment type="similarity">
    <text evidence="1 6">Belongs to the peptidase M42 family.</text>
</comment>
<accession>A0A939BFB4</accession>
<dbReference type="PANTHER" id="PTHR32481:SF5">
    <property type="entry name" value="ENDOGLUCANASE"/>
    <property type="match status" value="1"/>
</dbReference>
<dbReference type="Pfam" id="PF05343">
    <property type="entry name" value="Peptidase_M42"/>
    <property type="match status" value="1"/>
</dbReference>
<dbReference type="SUPFAM" id="SSF53187">
    <property type="entry name" value="Zn-dependent exopeptidases"/>
    <property type="match status" value="1"/>
</dbReference>
<feature type="binding site" evidence="8">
    <location>
        <position position="176"/>
    </location>
    <ligand>
        <name>Zn(2+)</name>
        <dbReference type="ChEBI" id="CHEBI:29105"/>
        <label>2</label>
    </ligand>
</feature>
<proteinExistence type="inferred from homology"/>
<evidence type="ECO:0000256" key="7">
    <source>
        <dbReference type="PIRSR" id="PIRSR001123-1"/>
    </source>
</evidence>
<keyword evidence="4 8" id="KW-0479">Metal-binding</keyword>
<name>A0A939BFB4_9FIRM</name>
<evidence type="ECO:0000256" key="8">
    <source>
        <dbReference type="PIRSR" id="PIRSR001123-2"/>
    </source>
</evidence>
<gene>
    <name evidence="9" type="ORF">H6A12_09645</name>
</gene>